<evidence type="ECO:0000256" key="1">
    <source>
        <dbReference type="ARBA" id="ARBA00022714"/>
    </source>
</evidence>
<dbReference type="PANTHER" id="PTHR21266:SF60">
    <property type="entry name" value="3-KETOSTEROID-9-ALPHA-MONOOXYGENASE, OXYGENASE COMPONENT"/>
    <property type="match status" value="1"/>
</dbReference>
<dbReference type="EMBL" id="JBHSAM010000020">
    <property type="protein sequence ID" value="MFC4099947.1"/>
    <property type="molecule type" value="Genomic_DNA"/>
</dbReference>
<evidence type="ECO:0000256" key="2">
    <source>
        <dbReference type="ARBA" id="ARBA00022723"/>
    </source>
</evidence>
<reference evidence="8" key="1">
    <citation type="journal article" date="2019" name="Int. J. Syst. Evol. Microbiol.">
        <title>The Global Catalogue of Microorganisms (GCM) 10K type strain sequencing project: providing services to taxonomists for standard genome sequencing and annotation.</title>
        <authorList>
            <consortium name="The Broad Institute Genomics Platform"/>
            <consortium name="The Broad Institute Genome Sequencing Center for Infectious Disease"/>
            <person name="Wu L."/>
            <person name="Ma J."/>
        </authorList>
    </citation>
    <scope>NUCLEOTIDE SEQUENCE [LARGE SCALE GENOMIC DNA]</scope>
    <source>
        <strain evidence="8">IBRC-M 10987</strain>
    </source>
</reference>
<feature type="domain" description="Rieske" evidence="6">
    <location>
        <begin position="12"/>
        <end position="115"/>
    </location>
</feature>
<comment type="caution">
    <text evidence="7">The sequence shown here is derived from an EMBL/GenBank/DDBJ whole genome shotgun (WGS) entry which is preliminary data.</text>
</comment>
<evidence type="ECO:0000256" key="5">
    <source>
        <dbReference type="ARBA" id="ARBA00023014"/>
    </source>
</evidence>
<dbReference type="PROSITE" id="PS51296">
    <property type="entry name" value="RIESKE"/>
    <property type="match status" value="1"/>
</dbReference>
<keyword evidence="5" id="KW-0411">Iron-sulfur</keyword>
<evidence type="ECO:0000313" key="8">
    <source>
        <dbReference type="Proteomes" id="UP001595715"/>
    </source>
</evidence>
<accession>A0ABV8JYB9</accession>
<dbReference type="Gene3D" id="2.102.10.10">
    <property type="entry name" value="Rieske [2Fe-2S] iron-sulphur domain"/>
    <property type="match status" value="1"/>
</dbReference>
<dbReference type="Pfam" id="PF00355">
    <property type="entry name" value="Rieske"/>
    <property type="match status" value="1"/>
</dbReference>
<evidence type="ECO:0000259" key="6">
    <source>
        <dbReference type="PROSITE" id="PS51296"/>
    </source>
</evidence>
<dbReference type="Pfam" id="PF19112">
    <property type="entry name" value="VanA_C"/>
    <property type="match status" value="1"/>
</dbReference>
<dbReference type="InterPro" id="IPR044043">
    <property type="entry name" value="VanA_C_cat"/>
</dbReference>
<sequence>MVLQDPALLRQWHPVAVDADIGDEPKQVTVLGEKVVLFRTPHGVKAMRDLCIHRGVPLSLGKVSEGEIVCAYHGWRYDGDGRCVCIPSLPRGAAIPPKARAQTYACRERYGFIWVCMGDSGSDSLPIEGLVDESLLPIRMGPYPVKASAPRVVENFLDVSHLMFVHEGLLGDSAFAEIDDYRVYPTGQGLATDEIVVYQPDPDGRGVGVDNRYVYEIFSPCCVKLVKRTVGSSDVFHLFLMVLPETDTSCTAFMLQLRNYAADVADDVFIDFQQTLLEQDKRIVEAQKPELLPLDLQAELHLKCDRVAIAYRRMLKEQGVTIGTE</sequence>
<protein>
    <submittedName>
        <fullName evidence="7">Rieske 2Fe-2S domain-containing protein</fullName>
    </submittedName>
</protein>
<gene>
    <name evidence="7" type="ORF">ACFOZ8_09765</name>
</gene>
<evidence type="ECO:0000256" key="4">
    <source>
        <dbReference type="ARBA" id="ARBA00023004"/>
    </source>
</evidence>
<keyword evidence="4" id="KW-0408">Iron</keyword>
<dbReference type="SUPFAM" id="SSF55961">
    <property type="entry name" value="Bet v1-like"/>
    <property type="match status" value="1"/>
</dbReference>
<evidence type="ECO:0000256" key="3">
    <source>
        <dbReference type="ARBA" id="ARBA00023002"/>
    </source>
</evidence>
<keyword evidence="8" id="KW-1185">Reference proteome</keyword>
<dbReference type="SUPFAM" id="SSF50022">
    <property type="entry name" value="ISP domain"/>
    <property type="match status" value="1"/>
</dbReference>
<organism evidence="7 8">
    <name type="scientific">Paenibacillus xanthanilyticus</name>
    <dbReference type="NCBI Taxonomy" id="1783531"/>
    <lineage>
        <taxon>Bacteria</taxon>
        <taxon>Bacillati</taxon>
        <taxon>Bacillota</taxon>
        <taxon>Bacilli</taxon>
        <taxon>Bacillales</taxon>
        <taxon>Paenibacillaceae</taxon>
        <taxon>Paenibacillus</taxon>
    </lineage>
</organism>
<dbReference type="InterPro" id="IPR036922">
    <property type="entry name" value="Rieske_2Fe-2S_sf"/>
</dbReference>
<dbReference type="RefSeq" id="WP_377718611.1">
    <property type="nucleotide sequence ID" value="NZ_JBHSAM010000020.1"/>
</dbReference>
<proteinExistence type="predicted"/>
<dbReference type="Gene3D" id="3.90.380.10">
    <property type="entry name" value="Naphthalene 1,2-dioxygenase Alpha Subunit, Chain A, domain 1"/>
    <property type="match status" value="1"/>
</dbReference>
<name>A0ABV8JYB9_9BACL</name>
<evidence type="ECO:0000313" key="7">
    <source>
        <dbReference type="EMBL" id="MFC4099947.1"/>
    </source>
</evidence>
<keyword evidence="2" id="KW-0479">Metal-binding</keyword>
<dbReference type="Proteomes" id="UP001595715">
    <property type="component" value="Unassembled WGS sequence"/>
</dbReference>
<keyword evidence="3" id="KW-0560">Oxidoreductase</keyword>
<dbReference type="InterPro" id="IPR017941">
    <property type="entry name" value="Rieske_2Fe-2S"/>
</dbReference>
<dbReference type="PANTHER" id="PTHR21266">
    <property type="entry name" value="IRON-SULFUR DOMAIN CONTAINING PROTEIN"/>
    <property type="match status" value="1"/>
</dbReference>
<keyword evidence="1" id="KW-0001">2Fe-2S</keyword>
<dbReference type="InterPro" id="IPR050584">
    <property type="entry name" value="Cholesterol_7-desaturase"/>
</dbReference>